<protein>
    <submittedName>
        <fullName evidence="2">Uncharacterized protein</fullName>
    </submittedName>
</protein>
<feature type="compositionally biased region" description="Polar residues" evidence="1">
    <location>
        <begin position="9"/>
        <end position="38"/>
    </location>
</feature>
<feature type="region of interest" description="Disordered" evidence="1">
    <location>
        <begin position="1"/>
        <end position="106"/>
    </location>
</feature>
<dbReference type="EMBL" id="JAUKUD010000004">
    <property type="protein sequence ID" value="KAK0745923.1"/>
    <property type="molecule type" value="Genomic_DNA"/>
</dbReference>
<feature type="region of interest" description="Disordered" evidence="1">
    <location>
        <begin position="184"/>
        <end position="217"/>
    </location>
</feature>
<feature type="compositionally biased region" description="Polar residues" evidence="1">
    <location>
        <begin position="94"/>
        <end position="104"/>
    </location>
</feature>
<feature type="compositionally biased region" description="Basic and acidic residues" evidence="1">
    <location>
        <begin position="189"/>
        <end position="204"/>
    </location>
</feature>
<organism evidence="2 3">
    <name type="scientific">Schizothecium vesticola</name>
    <dbReference type="NCBI Taxonomy" id="314040"/>
    <lineage>
        <taxon>Eukaryota</taxon>
        <taxon>Fungi</taxon>
        <taxon>Dikarya</taxon>
        <taxon>Ascomycota</taxon>
        <taxon>Pezizomycotina</taxon>
        <taxon>Sordariomycetes</taxon>
        <taxon>Sordariomycetidae</taxon>
        <taxon>Sordariales</taxon>
        <taxon>Schizotheciaceae</taxon>
        <taxon>Schizothecium</taxon>
    </lineage>
</organism>
<feature type="compositionally biased region" description="Low complexity" evidence="1">
    <location>
        <begin position="121"/>
        <end position="132"/>
    </location>
</feature>
<name>A0AA40EUS8_9PEZI</name>
<reference evidence="2" key="1">
    <citation type="submission" date="2023-06" db="EMBL/GenBank/DDBJ databases">
        <title>Genome-scale phylogeny and comparative genomics of the fungal order Sordariales.</title>
        <authorList>
            <consortium name="Lawrence Berkeley National Laboratory"/>
            <person name="Hensen N."/>
            <person name="Bonometti L."/>
            <person name="Westerberg I."/>
            <person name="Brannstrom I.O."/>
            <person name="Guillou S."/>
            <person name="Cros-Aarteil S."/>
            <person name="Calhoun S."/>
            <person name="Haridas S."/>
            <person name="Kuo A."/>
            <person name="Mondo S."/>
            <person name="Pangilinan J."/>
            <person name="Riley R."/>
            <person name="LaButti K."/>
            <person name="Andreopoulos B."/>
            <person name="Lipzen A."/>
            <person name="Chen C."/>
            <person name="Yanf M."/>
            <person name="Daum C."/>
            <person name="Ng V."/>
            <person name="Clum A."/>
            <person name="Steindorff A."/>
            <person name="Ohm R."/>
            <person name="Martin F."/>
            <person name="Silar P."/>
            <person name="Natvig D."/>
            <person name="Lalanne C."/>
            <person name="Gautier V."/>
            <person name="Ament-velasquez S.L."/>
            <person name="Kruys A."/>
            <person name="Hutchinson M.I."/>
            <person name="Powell A.J."/>
            <person name="Barry K."/>
            <person name="Miller A.N."/>
            <person name="Grigoriev I.V."/>
            <person name="Debuchy R."/>
            <person name="Gladieux P."/>
            <person name="Thoren M.H."/>
            <person name="Johannesson H."/>
        </authorList>
    </citation>
    <scope>NUCLEOTIDE SEQUENCE</scope>
    <source>
        <strain evidence="2">SMH3187-1</strain>
    </source>
</reference>
<proteinExistence type="predicted"/>
<comment type="caution">
    <text evidence="2">The sequence shown here is derived from an EMBL/GenBank/DDBJ whole genome shotgun (WGS) entry which is preliminary data.</text>
</comment>
<evidence type="ECO:0000313" key="2">
    <source>
        <dbReference type="EMBL" id="KAK0745923.1"/>
    </source>
</evidence>
<dbReference type="AlphaFoldDB" id="A0AA40EUS8"/>
<accession>A0AA40EUS8</accession>
<evidence type="ECO:0000256" key="1">
    <source>
        <dbReference type="SAM" id="MobiDB-lite"/>
    </source>
</evidence>
<evidence type="ECO:0000313" key="3">
    <source>
        <dbReference type="Proteomes" id="UP001172155"/>
    </source>
</evidence>
<keyword evidence="3" id="KW-1185">Reference proteome</keyword>
<dbReference type="Proteomes" id="UP001172155">
    <property type="component" value="Unassembled WGS sequence"/>
</dbReference>
<feature type="region of interest" description="Disordered" evidence="1">
    <location>
        <begin position="119"/>
        <end position="154"/>
    </location>
</feature>
<gene>
    <name evidence="2" type="ORF">B0T18DRAFT_428976</name>
</gene>
<sequence>MYNSPLAGNESSTSLLHDESSMSLETQSQTYPSPQSAILQAISEKMGPEEAMKPTFKYTQPFDKLSNASDNPQRLPPGPSPFHKVVHSLPTPPWTDSQCSSTRSPVFPTKACRSPFESIESRFSSTDFSPTDSDSKWLEPYTDTPRCPPLDAPKRRMACSSWTSTLTSEDDDSHLTAIKDVIARNMTPDWERFEERSETQRDAEGAPTDPTSDDSEP</sequence>